<dbReference type="GO" id="GO:0022625">
    <property type="term" value="C:cytosolic large ribosomal subunit"/>
    <property type="evidence" value="ECO:0007669"/>
    <property type="project" value="TreeGrafter"/>
</dbReference>
<dbReference type="InterPro" id="IPR008991">
    <property type="entry name" value="Translation_prot_SH3-like_sf"/>
</dbReference>
<dbReference type="EMBL" id="CP046147">
    <property type="protein sequence ID" value="WFG39728.1"/>
    <property type="molecule type" value="Genomic_DNA"/>
</dbReference>
<dbReference type="Gene3D" id="2.30.30.790">
    <property type="match status" value="1"/>
</dbReference>
<gene>
    <name evidence="6 9" type="primary">rplS</name>
    <name evidence="8" type="ORF">GKO46_00335</name>
    <name evidence="9" type="ORF">GKO48_08885</name>
</gene>
<evidence type="ECO:0000313" key="11">
    <source>
        <dbReference type="Proteomes" id="UP001321249"/>
    </source>
</evidence>
<dbReference type="RefSeq" id="WP_342823725.1">
    <property type="nucleotide sequence ID" value="NZ_CP046146.1"/>
</dbReference>
<dbReference type="HAMAP" id="MF_00402">
    <property type="entry name" value="Ribosomal_bL19"/>
    <property type="match status" value="1"/>
</dbReference>
<dbReference type="EMBL" id="WMBE01000001">
    <property type="protein sequence ID" value="MDG0865521.1"/>
    <property type="molecule type" value="Genomic_DNA"/>
</dbReference>
<dbReference type="Proteomes" id="UP001321249">
    <property type="component" value="Unassembled WGS sequence"/>
</dbReference>
<evidence type="ECO:0000256" key="2">
    <source>
        <dbReference type="ARBA" id="ARBA00005781"/>
    </source>
</evidence>
<evidence type="ECO:0000256" key="4">
    <source>
        <dbReference type="ARBA" id="ARBA00023274"/>
    </source>
</evidence>
<keyword evidence="3 6" id="KW-0689">Ribosomal protein</keyword>
<dbReference type="GO" id="GO:0006412">
    <property type="term" value="P:translation"/>
    <property type="evidence" value="ECO:0007669"/>
    <property type="project" value="UniProtKB-UniRule"/>
</dbReference>
<comment type="similarity">
    <text evidence="2 6 7">Belongs to the bacterial ribosomal protein bL19 family.</text>
</comment>
<dbReference type="Proteomes" id="UP001219901">
    <property type="component" value="Chromosome"/>
</dbReference>
<evidence type="ECO:0000313" key="8">
    <source>
        <dbReference type="EMBL" id="MDG0865521.1"/>
    </source>
</evidence>
<protein>
    <recommendedName>
        <fullName evidence="5 6">Large ribosomal subunit protein bL19</fullName>
    </recommendedName>
</protein>
<reference evidence="10" key="3">
    <citation type="submission" date="2023-06" db="EMBL/GenBank/DDBJ databases">
        <title>Pangenomics reveal diversification of enzyme families and niche specialization in globally abundant SAR202 bacteria.</title>
        <authorList>
            <person name="Saw J.H.W."/>
        </authorList>
    </citation>
    <scope>NUCLEOTIDE SEQUENCE [LARGE SCALE GENOMIC DNA]</scope>
    <source>
        <strain evidence="10">JH1073</strain>
    </source>
</reference>
<keyword evidence="4 6" id="KW-0687">Ribonucleoprotein</keyword>
<accession>A0AAJ6CSX1</accession>
<evidence type="ECO:0000256" key="7">
    <source>
        <dbReference type="RuleBase" id="RU000559"/>
    </source>
</evidence>
<evidence type="ECO:0000313" key="9">
    <source>
        <dbReference type="EMBL" id="WFG39728.1"/>
    </source>
</evidence>
<organism evidence="9 10">
    <name type="scientific">Candidatus Lucifugimonas marina</name>
    <dbReference type="NCBI Taxonomy" id="3038979"/>
    <lineage>
        <taxon>Bacteria</taxon>
        <taxon>Bacillati</taxon>
        <taxon>Chloroflexota</taxon>
        <taxon>Dehalococcoidia</taxon>
        <taxon>SAR202 cluster</taxon>
        <taxon>Candidatus Lucifugimonadales</taxon>
        <taxon>Candidatus Lucifugimonadaceae</taxon>
        <taxon>Candidatus Lucifugimonas</taxon>
    </lineage>
</organism>
<dbReference type="AlphaFoldDB" id="A0AAJ6CSX1"/>
<reference evidence="9" key="2">
    <citation type="journal article" date="2023" name="Nat. Commun.">
        <title>Cultivation of marine bacteria of the SAR202 clade.</title>
        <authorList>
            <person name="Lim Y."/>
            <person name="Seo J.H."/>
            <person name="Giovannoni S.J."/>
            <person name="Kang I."/>
            <person name="Cho J.C."/>
        </authorList>
    </citation>
    <scope>NUCLEOTIDE SEQUENCE</scope>
    <source>
        <strain evidence="9">JH1073</strain>
    </source>
</reference>
<keyword evidence="10" id="KW-1185">Reference proteome</keyword>
<dbReference type="PROSITE" id="PS01015">
    <property type="entry name" value="RIBOSOMAL_L19"/>
    <property type="match status" value="1"/>
</dbReference>
<sequence>MDASALIERKPLDHIQDFQPGDTVTVNLRIVEGDRQRVQAFQGNVISGKHRIAKSPLPGDTFIVRRVSYGVGVERIIPFHSPNVESVKVTRQGKVRRSRLYYLRGLTGKKARIKERR</sequence>
<evidence type="ECO:0000256" key="1">
    <source>
        <dbReference type="ARBA" id="ARBA00002349"/>
    </source>
</evidence>
<dbReference type="PANTHER" id="PTHR15680:SF9">
    <property type="entry name" value="LARGE RIBOSOMAL SUBUNIT PROTEIN BL19M"/>
    <property type="match status" value="1"/>
</dbReference>
<evidence type="ECO:0000313" key="10">
    <source>
        <dbReference type="Proteomes" id="UP001219901"/>
    </source>
</evidence>
<dbReference type="SUPFAM" id="SSF50104">
    <property type="entry name" value="Translation proteins SH3-like domain"/>
    <property type="match status" value="1"/>
</dbReference>
<dbReference type="InterPro" id="IPR018257">
    <property type="entry name" value="Ribosomal_bL19_CS"/>
</dbReference>
<dbReference type="GO" id="GO:0003735">
    <property type="term" value="F:structural constituent of ribosome"/>
    <property type="evidence" value="ECO:0007669"/>
    <property type="project" value="InterPro"/>
</dbReference>
<evidence type="ECO:0000256" key="3">
    <source>
        <dbReference type="ARBA" id="ARBA00022980"/>
    </source>
</evidence>
<dbReference type="InterPro" id="IPR038657">
    <property type="entry name" value="Ribosomal_bL19_sf"/>
</dbReference>
<proteinExistence type="inferred from homology"/>
<evidence type="ECO:0000256" key="6">
    <source>
        <dbReference type="HAMAP-Rule" id="MF_00402"/>
    </source>
</evidence>
<dbReference type="PANTHER" id="PTHR15680">
    <property type="entry name" value="RIBOSOMAL PROTEIN L19"/>
    <property type="match status" value="1"/>
</dbReference>
<dbReference type="PRINTS" id="PR00061">
    <property type="entry name" value="RIBOSOMALL19"/>
</dbReference>
<dbReference type="InterPro" id="IPR001857">
    <property type="entry name" value="Ribosomal_bL19"/>
</dbReference>
<dbReference type="NCBIfam" id="TIGR01024">
    <property type="entry name" value="rplS_bact"/>
    <property type="match status" value="1"/>
</dbReference>
<dbReference type="PIRSF" id="PIRSF002191">
    <property type="entry name" value="Ribosomal_L19"/>
    <property type="match status" value="1"/>
</dbReference>
<reference evidence="10 11" key="1">
    <citation type="submission" date="2019-11" db="EMBL/GenBank/DDBJ databases">
        <authorList>
            <person name="Cho J.-C."/>
        </authorList>
    </citation>
    <scope>NUCLEOTIDE SEQUENCE [LARGE SCALE GENOMIC DNA]</scope>
    <source>
        <strain evidence="9 10">JH1073</strain>
        <strain evidence="8 11">JH702</strain>
    </source>
</reference>
<evidence type="ECO:0000256" key="5">
    <source>
        <dbReference type="ARBA" id="ARBA00035171"/>
    </source>
</evidence>
<name>A0AAJ6CSX1_9CHLR</name>
<comment type="function">
    <text evidence="1 6 7">This protein is located at the 30S-50S ribosomal subunit interface and may play a role in the structure and function of the aminoacyl-tRNA binding site.</text>
</comment>
<dbReference type="Pfam" id="PF01245">
    <property type="entry name" value="Ribosomal_L19"/>
    <property type="match status" value="1"/>
</dbReference>